<dbReference type="GO" id="GO:0036503">
    <property type="term" value="P:ERAD pathway"/>
    <property type="evidence" value="ECO:0007669"/>
    <property type="project" value="UniProtKB-ARBA"/>
</dbReference>
<name>A0AAE1C490_9PEZI</name>
<gene>
    <name evidence="9" type="ORF">LTR78_002903</name>
</gene>
<dbReference type="GO" id="GO:0005783">
    <property type="term" value="C:endoplasmic reticulum"/>
    <property type="evidence" value="ECO:0007669"/>
    <property type="project" value="TreeGrafter"/>
</dbReference>
<dbReference type="AlphaFoldDB" id="A0AAE1C490"/>
<dbReference type="InterPro" id="IPR012341">
    <property type="entry name" value="6hp_glycosidase-like_sf"/>
</dbReference>
<dbReference type="EMBL" id="JAUTXT010000007">
    <property type="protein sequence ID" value="KAK3677365.1"/>
    <property type="molecule type" value="Genomic_DNA"/>
</dbReference>
<evidence type="ECO:0000256" key="1">
    <source>
        <dbReference type="ARBA" id="ARBA00001913"/>
    </source>
</evidence>
<feature type="region of interest" description="Disordered" evidence="8">
    <location>
        <begin position="474"/>
        <end position="500"/>
    </location>
</feature>
<dbReference type="GO" id="GO:0016020">
    <property type="term" value="C:membrane"/>
    <property type="evidence" value="ECO:0007669"/>
    <property type="project" value="InterPro"/>
</dbReference>
<evidence type="ECO:0000256" key="3">
    <source>
        <dbReference type="ARBA" id="ARBA00007658"/>
    </source>
</evidence>
<dbReference type="Gene3D" id="1.50.10.10">
    <property type="match status" value="3"/>
</dbReference>
<dbReference type="SUPFAM" id="SSF48225">
    <property type="entry name" value="Seven-hairpin glycosidases"/>
    <property type="match status" value="1"/>
</dbReference>
<keyword evidence="6" id="KW-0106">Calcium</keyword>
<feature type="region of interest" description="Disordered" evidence="8">
    <location>
        <begin position="800"/>
        <end position="850"/>
    </location>
</feature>
<keyword evidence="10" id="KW-1185">Reference proteome</keyword>
<evidence type="ECO:0000313" key="9">
    <source>
        <dbReference type="EMBL" id="KAK3677365.1"/>
    </source>
</evidence>
<keyword evidence="6" id="KW-0479">Metal-binding</keyword>
<evidence type="ECO:0000256" key="4">
    <source>
        <dbReference type="ARBA" id="ARBA00022801"/>
    </source>
</evidence>
<evidence type="ECO:0000256" key="6">
    <source>
        <dbReference type="PIRSR" id="PIRSR601382-2"/>
    </source>
</evidence>
<dbReference type="GO" id="GO:0005509">
    <property type="term" value="F:calcium ion binding"/>
    <property type="evidence" value="ECO:0007669"/>
    <property type="project" value="InterPro"/>
</dbReference>
<comment type="pathway">
    <text evidence="2">Protein modification; protein glycosylation.</text>
</comment>
<dbReference type="Pfam" id="PF01532">
    <property type="entry name" value="Glyco_hydro_47"/>
    <property type="match status" value="1"/>
</dbReference>
<reference evidence="9" key="1">
    <citation type="submission" date="2023-07" db="EMBL/GenBank/DDBJ databases">
        <title>Black Yeasts Isolated from many extreme environments.</title>
        <authorList>
            <person name="Coleine C."/>
            <person name="Stajich J.E."/>
            <person name="Selbmann L."/>
        </authorList>
    </citation>
    <scope>NUCLEOTIDE SEQUENCE</scope>
    <source>
        <strain evidence="9">CCFEE 5485</strain>
    </source>
</reference>
<feature type="compositionally biased region" description="Pro residues" evidence="8">
    <location>
        <begin position="839"/>
        <end position="850"/>
    </location>
</feature>
<keyword evidence="7" id="KW-0326">Glycosidase</keyword>
<proteinExistence type="inferred from homology"/>
<keyword evidence="4 7" id="KW-0378">Hydrolase</keyword>
<protein>
    <recommendedName>
        <fullName evidence="7">alpha-1,2-Mannosidase</fullName>
        <ecNumber evidence="7">3.2.1.-</ecNumber>
    </recommendedName>
</protein>
<dbReference type="InterPro" id="IPR001382">
    <property type="entry name" value="Glyco_hydro_47"/>
</dbReference>
<evidence type="ECO:0000256" key="2">
    <source>
        <dbReference type="ARBA" id="ARBA00004922"/>
    </source>
</evidence>
<sequence length="983" mass="108112">MVGRKRIRFVAVVVLFLVVVVVYTRKSQVESYRDYVTEKVVGGGAVMRKPEVQEPAGALPRPTYAPTTRLTLRPTKNVLGDSSLTKSAARVEASSNVLPASKASSKDSTTRTIAPTTTPAVAYMPPITDDDLLPAEFGEGRIDNSDIVSTSSTIYWTKQPELYPVSTTMQLPTGSSKPMPRIQYAGKDAGKPDVERLAIIKEATEHAWAGYRDMAFGMDEVKPISGGFNNPFMGWGATLVDSLDTLWIMGMKDAFEEAVEHVRTIDFTTANRMDIPLFETTIRYLGGLVGAYDISGAKYRILLDKAVELAEVLFSTFDTPNRMPVTYYQWRPAFASQGKRASSRIIMAELGSLSLEFTRLAQLTGEPKYYDAIARITDAFEVWQNNTRLPGMWPTYVDGSGCDKSAAHNVQGSSRSAAWASRNQQLVAGGTMMEAGLPVRQGAGPNLVSSSGTVMDQKQHLEAQAKLEKQNGAEVLGGASGGTGKAGTAAAKSSEKALGELGSSKVKRQLENTHFLSPPRNATIDDTGVRRAPQDPAQALLTGQEVCIPQGLASTSIYSQESFTLGGMSDSTYEYLPKEYMLLGGLVEQYKDMYLYSADTVIENLLLRPMTIDNRDLLISGLMRVSINHTDGSMIKQQVAEGEHLTCFAGGMFALGGKLFDRPEHVEIGRKLTDGCIWAYNSTTTSIMPESFEAMPCKDRKDCKWNETAYYQVLDPYEASRTVLPKLYESAAAVEAFNRIPNTSTISASSSATDSASTSAAPQHNGGMDLGTKHVVQKLGVSEDKIEEYAIDLTRAEAPNLEKRQLADEPAPPRPMASPSPSNTQSSSSTAAPADGRPTAPPPSFYTPPVPLSHQEFVAKKIEDERLPPGMVHLRSKSYILRPEAIESVFYMYRITGEQYWRDMGWNMFIAIDTHTRSQYGNAGIDDVTKMAPEQKDKMESFWVAETLKYFYLLFDDAETWSLDEWVLNTEAHFFKRPKYQFA</sequence>
<feature type="region of interest" description="Disordered" evidence="8">
    <location>
        <begin position="744"/>
        <end position="770"/>
    </location>
</feature>
<dbReference type="PANTHER" id="PTHR11742">
    <property type="entry name" value="MANNOSYL-OLIGOSACCHARIDE ALPHA-1,2-MANNOSIDASE-RELATED"/>
    <property type="match status" value="1"/>
</dbReference>
<feature type="compositionally biased region" description="Low complexity" evidence="8">
    <location>
        <begin position="819"/>
        <end position="834"/>
    </location>
</feature>
<comment type="cofactor">
    <cofactor evidence="1 6">
        <name>Ca(2+)</name>
        <dbReference type="ChEBI" id="CHEBI:29108"/>
    </cofactor>
</comment>
<organism evidence="9 10">
    <name type="scientific">Recurvomyces mirabilis</name>
    <dbReference type="NCBI Taxonomy" id="574656"/>
    <lineage>
        <taxon>Eukaryota</taxon>
        <taxon>Fungi</taxon>
        <taxon>Dikarya</taxon>
        <taxon>Ascomycota</taxon>
        <taxon>Pezizomycotina</taxon>
        <taxon>Dothideomycetes</taxon>
        <taxon>Dothideomycetidae</taxon>
        <taxon>Mycosphaerellales</taxon>
        <taxon>Teratosphaeriaceae</taxon>
        <taxon>Recurvomyces</taxon>
    </lineage>
</organism>
<feature type="compositionally biased region" description="Low complexity" evidence="8">
    <location>
        <begin position="744"/>
        <end position="761"/>
    </location>
</feature>
<dbReference type="InterPro" id="IPR036026">
    <property type="entry name" value="Seven-hairpin_glycosidases"/>
</dbReference>
<feature type="binding site" evidence="6">
    <location>
        <position position="970"/>
    </location>
    <ligand>
        <name>Ca(2+)</name>
        <dbReference type="ChEBI" id="CHEBI:29108"/>
    </ligand>
</feature>
<comment type="caution">
    <text evidence="9">The sequence shown here is derived from an EMBL/GenBank/DDBJ whole genome shotgun (WGS) entry which is preliminary data.</text>
</comment>
<keyword evidence="5" id="KW-1015">Disulfide bond</keyword>
<dbReference type="PANTHER" id="PTHR11742:SF103">
    <property type="entry name" value="ENDOPLASMIC RETICULUM MANNOSIDASE MNL2-RELATED"/>
    <property type="match status" value="1"/>
</dbReference>
<dbReference type="InterPro" id="IPR050749">
    <property type="entry name" value="Glycosyl_Hydrolase_47"/>
</dbReference>
<evidence type="ECO:0000256" key="7">
    <source>
        <dbReference type="RuleBase" id="RU361193"/>
    </source>
</evidence>
<dbReference type="Proteomes" id="UP001274830">
    <property type="component" value="Unassembled WGS sequence"/>
</dbReference>
<accession>A0AAE1C490</accession>
<dbReference type="GO" id="GO:0004571">
    <property type="term" value="F:mannosyl-oligosaccharide 1,2-alpha-mannosidase activity"/>
    <property type="evidence" value="ECO:0007669"/>
    <property type="project" value="InterPro"/>
</dbReference>
<evidence type="ECO:0000313" key="10">
    <source>
        <dbReference type="Proteomes" id="UP001274830"/>
    </source>
</evidence>
<dbReference type="EC" id="3.2.1.-" evidence="7"/>
<dbReference type="GO" id="GO:0005975">
    <property type="term" value="P:carbohydrate metabolic process"/>
    <property type="evidence" value="ECO:0007669"/>
    <property type="project" value="InterPro"/>
</dbReference>
<evidence type="ECO:0000256" key="5">
    <source>
        <dbReference type="ARBA" id="ARBA00023157"/>
    </source>
</evidence>
<comment type="similarity">
    <text evidence="3 7">Belongs to the glycosyl hydrolase 47 family.</text>
</comment>
<evidence type="ECO:0000256" key="8">
    <source>
        <dbReference type="SAM" id="MobiDB-lite"/>
    </source>
</evidence>
<dbReference type="PRINTS" id="PR00747">
    <property type="entry name" value="GLYHDRLASE47"/>
</dbReference>